<feature type="region of interest" description="Disordered" evidence="2">
    <location>
        <begin position="1"/>
        <end position="76"/>
    </location>
</feature>
<feature type="compositionally biased region" description="Basic and acidic residues" evidence="2">
    <location>
        <begin position="15"/>
        <end position="26"/>
    </location>
</feature>
<evidence type="ECO:0000259" key="4">
    <source>
        <dbReference type="PROSITE" id="PS50822"/>
    </source>
</evidence>
<dbReference type="InterPro" id="IPR012337">
    <property type="entry name" value="RNaseH-like_sf"/>
</dbReference>
<name>A0A8K1C861_PYTOL</name>
<dbReference type="EMBL" id="SPLM01000112">
    <property type="protein sequence ID" value="TMW58188.1"/>
    <property type="molecule type" value="Genomic_DNA"/>
</dbReference>
<dbReference type="GO" id="GO:0003723">
    <property type="term" value="F:RNA binding"/>
    <property type="evidence" value="ECO:0007669"/>
    <property type="project" value="InterPro"/>
</dbReference>
<dbReference type="SMART" id="SM00949">
    <property type="entry name" value="PAZ"/>
    <property type="match status" value="1"/>
</dbReference>
<protein>
    <submittedName>
        <fullName evidence="5">Uncharacterized protein</fullName>
    </submittedName>
</protein>
<dbReference type="OrthoDB" id="186607at2759"/>
<dbReference type="SMART" id="SM01163">
    <property type="entry name" value="DUF1785"/>
    <property type="match status" value="1"/>
</dbReference>
<evidence type="ECO:0000256" key="1">
    <source>
        <dbReference type="RuleBase" id="RU361178"/>
    </source>
</evidence>
<dbReference type="Pfam" id="PF02171">
    <property type="entry name" value="Piwi"/>
    <property type="match status" value="1"/>
</dbReference>
<dbReference type="Pfam" id="PF02170">
    <property type="entry name" value="PAZ"/>
    <property type="match status" value="1"/>
</dbReference>
<dbReference type="InterPro" id="IPR032473">
    <property type="entry name" value="Argonaute_Mid_dom"/>
</dbReference>
<dbReference type="SMART" id="SM00950">
    <property type="entry name" value="Piwi"/>
    <property type="match status" value="1"/>
</dbReference>
<comment type="similarity">
    <text evidence="1">Belongs to the argonaute family.</text>
</comment>
<evidence type="ECO:0000313" key="5">
    <source>
        <dbReference type="EMBL" id="TMW58188.1"/>
    </source>
</evidence>
<dbReference type="Gene3D" id="3.40.50.2300">
    <property type="match status" value="1"/>
</dbReference>
<dbReference type="InterPro" id="IPR003100">
    <property type="entry name" value="PAZ_dom"/>
</dbReference>
<organism evidence="5 6">
    <name type="scientific">Pythium oligandrum</name>
    <name type="common">Mycoparasitic fungus</name>
    <dbReference type="NCBI Taxonomy" id="41045"/>
    <lineage>
        <taxon>Eukaryota</taxon>
        <taxon>Sar</taxon>
        <taxon>Stramenopiles</taxon>
        <taxon>Oomycota</taxon>
        <taxon>Peronosporomycetes</taxon>
        <taxon>Pythiales</taxon>
        <taxon>Pythiaceae</taxon>
        <taxon>Pythium</taxon>
    </lineage>
</organism>
<dbReference type="InterPro" id="IPR032474">
    <property type="entry name" value="Argonaute_N"/>
</dbReference>
<dbReference type="CDD" id="cd02846">
    <property type="entry name" value="PAZ_argonaute_like"/>
    <property type="match status" value="1"/>
</dbReference>
<sequence length="953" mass="104769">MPPKGRGGGGGGREGGGRGRGGRDGGGRGGRGGEGGGRGRGRGAGGGRGGPLAPPQRPVSSAKSTQVTPPLPPAAPVVVRPLTTEVAQLAEDLEEKASVSEAVVSRTTGSSDLPRRPGFGTVGRPVELYANHFRVKWNEDMGDVYHYDVTITEAGGRKIGTGDLPPKSLAEKIMRALVTAMREQYPGVAVVSDFRKNVFTPTRLPHGAVLFENLDIGERRGADQTPRLYQAVVKAASPVEVRMHQVTELLNGRLNYTPQDAIQALDIVLRYSAALRYTMVGRNLYSAAGAVPIGEGAMAWRGYFQSLRPTQNRLVLNLDLSTTAFVREMEVLDFVAEVVATRQSNAVPQSLRPHQYAAVNKAIRGVKVETTHRPGVRRTYRVNGLSPKSAAETFFEDDNGRRQSVAQYFAQHYRALRYPQLPCLHVGAVNKKTYFPMEICKTVAGQKCPRKITDTQTAEMIKVAATKPQDRKAQIESKVREAHFDRDATLRSFGLEVDPNMVTTQARVLPPPKLAYGRNATVNPDANGTWNMRGKSFVQGQQLKSFAVISMDDRLEEHLVDEFFKMVLNQARELGMGNLTRSPPVVWPSGRNPSVRALFGQALDEARRVYGSPAQIVWLINPRQDARTYGELKRVSDTELGIVSQCMLSKFVMRPNPQYVSNILLKVNTKLGGRNATLQGSMPQIVDRTPTIIFGADVTHPSPGDKSRPSIAALVGSLDRAFTKHASVISAQGHRVEQIVNLRDMVVDLLREFYRASGGTVQPQQIIFYRDGVSEGQFDMVRNFEVTAIREACALLSPTYQPAITFIVVQKRHHTRLFVSNPRDADKSGNVKPGTVVDRGICHPTEFDFYLMSHSGLQGTSRPSHYHVLFDEIGFSADDLQTLTYRLCYTYARCTRSVSMVPSAYYSHLLAYRARFFTPDGMDSTSIGGASTETTNLEMAAVHPSLKPIQYYV</sequence>
<dbReference type="CDD" id="cd04657">
    <property type="entry name" value="Piwi_ago-like"/>
    <property type="match status" value="1"/>
</dbReference>
<evidence type="ECO:0000313" key="6">
    <source>
        <dbReference type="Proteomes" id="UP000794436"/>
    </source>
</evidence>
<dbReference type="Proteomes" id="UP000794436">
    <property type="component" value="Unassembled WGS sequence"/>
</dbReference>
<dbReference type="InterPro" id="IPR003165">
    <property type="entry name" value="Piwi"/>
</dbReference>
<dbReference type="Pfam" id="PF16487">
    <property type="entry name" value="ArgoMid"/>
    <property type="match status" value="1"/>
</dbReference>
<dbReference type="Pfam" id="PF16486">
    <property type="entry name" value="ArgoN"/>
    <property type="match status" value="1"/>
</dbReference>
<dbReference type="InterPro" id="IPR045246">
    <property type="entry name" value="Piwi_ago-like"/>
</dbReference>
<dbReference type="SUPFAM" id="SSF101690">
    <property type="entry name" value="PAZ domain"/>
    <property type="match status" value="1"/>
</dbReference>
<proteinExistence type="inferred from homology"/>
<dbReference type="PANTHER" id="PTHR22891">
    <property type="entry name" value="EUKARYOTIC TRANSLATION INITIATION FACTOR 2C"/>
    <property type="match status" value="1"/>
</dbReference>
<feature type="domain" description="Piwi" evidence="4">
    <location>
        <begin position="616"/>
        <end position="919"/>
    </location>
</feature>
<dbReference type="InterPro" id="IPR036085">
    <property type="entry name" value="PAZ_dom_sf"/>
</dbReference>
<dbReference type="InterPro" id="IPR036397">
    <property type="entry name" value="RNaseH_sf"/>
</dbReference>
<dbReference type="Gene3D" id="3.30.420.10">
    <property type="entry name" value="Ribonuclease H-like superfamily/Ribonuclease H"/>
    <property type="match status" value="1"/>
</dbReference>
<dbReference type="InterPro" id="IPR014811">
    <property type="entry name" value="ArgoL1"/>
</dbReference>
<dbReference type="SUPFAM" id="SSF53098">
    <property type="entry name" value="Ribonuclease H-like"/>
    <property type="match status" value="1"/>
</dbReference>
<dbReference type="InterPro" id="IPR032472">
    <property type="entry name" value="ArgoL2"/>
</dbReference>
<feature type="compositionally biased region" description="Gly residues" evidence="2">
    <location>
        <begin position="1"/>
        <end position="14"/>
    </location>
</feature>
<evidence type="ECO:0000259" key="3">
    <source>
        <dbReference type="PROSITE" id="PS50821"/>
    </source>
</evidence>
<dbReference type="Pfam" id="PF16488">
    <property type="entry name" value="ArgoL2"/>
    <property type="match status" value="1"/>
</dbReference>
<feature type="domain" description="PAZ" evidence="3">
    <location>
        <begin position="330"/>
        <end position="444"/>
    </location>
</feature>
<reference evidence="5" key="1">
    <citation type="submission" date="2019-03" db="EMBL/GenBank/DDBJ databases">
        <title>Long read genome sequence of the mycoparasitic Pythium oligandrum ATCC 38472 isolated from sugarbeet rhizosphere.</title>
        <authorList>
            <person name="Gaulin E."/>
        </authorList>
    </citation>
    <scope>NUCLEOTIDE SEQUENCE</scope>
    <source>
        <strain evidence="5">ATCC 38472_TT</strain>
    </source>
</reference>
<accession>A0A8K1C861</accession>
<feature type="compositionally biased region" description="Gly residues" evidence="2">
    <location>
        <begin position="27"/>
        <end position="50"/>
    </location>
</feature>
<dbReference type="AlphaFoldDB" id="A0A8K1C861"/>
<dbReference type="Pfam" id="PF08699">
    <property type="entry name" value="ArgoL1"/>
    <property type="match status" value="1"/>
</dbReference>
<evidence type="ECO:0000256" key="2">
    <source>
        <dbReference type="SAM" id="MobiDB-lite"/>
    </source>
</evidence>
<dbReference type="Gene3D" id="2.170.260.10">
    <property type="entry name" value="paz domain"/>
    <property type="match status" value="1"/>
</dbReference>
<dbReference type="PROSITE" id="PS50822">
    <property type="entry name" value="PIWI"/>
    <property type="match status" value="1"/>
</dbReference>
<comment type="caution">
    <text evidence="5">The sequence shown here is derived from an EMBL/GenBank/DDBJ whole genome shotgun (WGS) entry which is preliminary data.</text>
</comment>
<gene>
    <name evidence="5" type="ORF">Poli38472_011776</name>
</gene>
<keyword evidence="6" id="KW-1185">Reference proteome</keyword>
<dbReference type="PROSITE" id="PS50821">
    <property type="entry name" value="PAZ"/>
    <property type="match status" value="1"/>
</dbReference>